<name>A0AAN7W0U6_9PEZI</name>
<keyword evidence="1" id="KW-0812">Transmembrane</keyword>
<protein>
    <recommendedName>
        <fullName evidence="2">DUF7704 domain-containing protein</fullName>
    </recommendedName>
</protein>
<gene>
    <name evidence="3" type="ORF">LTR97_008808</name>
</gene>
<feature type="transmembrane region" description="Helical" evidence="1">
    <location>
        <begin position="53"/>
        <end position="74"/>
    </location>
</feature>
<proteinExistence type="predicted"/>
<evidence type="ECO:0000313" key="3">
    <source>
        <dbReference type="EMBL" id="KAK5695302.1"/>
    </source>
</evidence>
<accession>A0AAN7W0U6</accession>
<sequence>MATSAIPPFYRTFFQTIDPTIASTGFITALGFPGFLLRTYSPTATVPPAVETTMVLDSLSGFYLSIIVLQVFLLRAKPEDLTVWRLLQFSILITDIVMCGGTARALNAQGRLNPADWRSEEAGSLAITVGVGLIRVAFLLGVGLQASVVKGKKL</sequence>
<feature type="transmembrane region" description="Helical" evidence="1">
    <location>
        <begin position="21"/>
        <end position="41"/>
    </location>
</feature>
<comment type="caution">
    <text evidence="3">The sequence shown here is derived from an EMBL/GenBank/DDBJ whole genome shotgun (WGS) entry which is preliminary data.</text>
</comment>
<dbReference type="AlphaFoldDB" id="A0AAN7W0U6"/>
<dbReference type="InterPro" id="IPR056121">
    <property type="entry name" value="DUF7704"/>
</dbReference>
<evidence type="ECO:0000256" key="1">
    <source>
        <dbReference type="SAM" id="Phobius"/>
    </source>
</evidence>
<feature type="transmembrane region" description="Helical" evidence="1">
    <location>
        <begin position="126"/>
        <end position="149"/>
    </location>
</feature>
<keyword evidence="1" id="KW-1133">Transmembrane helix</keyword>
<dbReference type="Proteomes" id="UP001310594">
    <property type="component" value="Unassembled WGS sequence"/>
</dbReference>
<feature type="domain" description="DUF7704" evidence="2">
    <location>
        <begin position="4"/>
        <end position="143"/>
    </location>
</feature>
<evidence type="ECO:0000259" key="2">
    <source>
        <dbReference type="Pfam" id="PF24803"/>
    </source>
</evidence>
<reference evidence="3" key="1">
    <citation type="submission" date="2023-08" db="EMBL/GenBank/DDBJ databases">
        <title>Black Yeasts Isolated from many extreme environments.</title>
        <authorList>
            <person name="Coleine C."/>
            <person name="Stajich J.E."/>
            <person name="Selbmann L."/>
        </authorList>
    </citation>
    <scope>NUCLEOTIDE SEQUENCE</scope>
    <source>
        <strain evidence="3">CCFEE 5810</strain>
    </source>
</reference>
<dbReference type="PANTHER" id="PTHR37019:SF1">
    <property type="entry name" value="EXPERA DOMAIN-CONTAINING PROTEIN"/>
    <property type="match status" value="1"/>
</dbReference>
<dbReference type="PANTHER" id="PTHR37019">
    <property type="entry name" value="CHROMOSOME 1, WHOLE GENOME SHOTGUN SEQUENCE"/>
    <property type="match status" value="1"/>
</dbReference>
<dbReference type="EMBL" id="JAVRQU010000014">
    <property type="protein sequence ID" value="KAK5695302.1"/>
    <property type="molecule type" value="Genomic_DNA"/>
</dbReference>
<organism evidence="3 4">
    <name type="scientific">Elasticomyces elasticus</name>
    <dbReference type="NCBI Taxonomy" id="574655"/>
    <lineage>
        <taxon>Eukaryota</taxon>
        <taxon>Fungi</taxon>
        <taxon>Dikarya</taxon>
        <taxon>Ascomycota</taxon>
        <taxon>Pezizomycotina</taxon>
        <taxon>Dothideomycetes</taxon>
        <taxon>Dothideomycetidae</taxon>
        <taxon>Mycosphaerellales</taxon>
        <taxon>Teratosphaeriaceae</taxon>
        <taxon>Elasticomyces</taxon>
    </lineage>
</organism>
<dbReference type="Pfam" id="PF24803">
    <property type="entry name" value="DUF7704"/>
    <property type="match status" value="1"/>
</dbReference>
<feature type="transmembrane region" description="Helical" evidence="1">
    <location>
        <begin position="86"/>
        <end position="106"/>
    </location>
</feature>
<evidence type="ECO:0000313" key="4">
    <source>
        <dbReference type="Proteomes" id="UP001310594"/>
    </source>
</evidence>
<keyword evidence="1" id="KW-0472">Membrane</keyword>